<accession>A0A2U2DFF4</accession>
<dbReference type="EMBL" id="QFBC01000041">
    <property type="protein sequence ID" value="PWE52047.1"/>
    <property type="molecule type" value="Genomic_DNA"/>
</dbReference>
<evidence type="ECO:0000313" key="1">
    <source>
        <dbReference type="EMBL" id="PWE52047.1"/>
    </source>
</evidence>
<name>A0A2U2DFF4_9HYPH</name>
<protein>
    <submittedName>
        <fullName evidence="1">Uncharacterized protein</fullName>
    </submittedName>
</protein>
<comment type="caution">
    <text evidence="1">The sequence shown here is derived from an EMBL/GenBank/DDBJ whole genome shotgun (WGS) entry which is preliminary data.</text>
</comment>
<proteinExistence type="predicted"/>
<evidence type="ECO:0000313" key="2">
    <source>
        <dbReference type="Proteomes" id="UP000245252"/>
    </source>
</evidence>
<dbReference type="AlphaFoldDB" id="A0A2U2DFF4"/>
<sequence length="94" mass="10388">MSKTRIEIAVETLEGIDGCPVCNAWQAETDSGPERIFRNPDDVYAVRFDCGAEFSVSDDGEIDSRIPCTQITKEAAAKLDQEAIEEFEAQEDAE</sequence>
<dbReference type="Proteomes" id="UP000245252">
    <property type="component" value="Unassembled WGS sequence"/>
</dbReference>
<organism evidence="1 2">
    <name type="scientific">Metarhizobium album</name>
    <dbReference type="NCBI Taxonomy" id="2182425"/>
    <lineage>
        <taxon>Bacteria</taxon>
        <taxon>Pseudomonadati</taxon>
        <taxon>Pseudomonadota</taxon>
        <taxon>Alphaproteobacteria</taxon>
        <taxon>Hyphomicrobiales</taxon>
        <taxon>Rhizobiaceae</taxon>
        <taxon>Metarhizobium</taxon>
    </lineage>
</organism>
<gene>
    <name evidence="1" type="ORF">DEM27_33055</name>
</gene>
<dbReference type="RefSeq" id="WP_109462472.1">
    <property type="nucleotide sequence ID" value="NZ_QFBC01000041.1"/>
</dbReference>
<reference evidence="1 2" key="1">
    <citation type="submission" date="2018-05" db="EMBL/GenBank/DDBJ databases">
        <title>The draft genome of strain NS-104.</title>
        <authorList>
            <person name="Hang P."/>
            <person name="Jiang J."/>
        </authorList>
    </citation>
    <scope>NUCLEOTIDE SEQUENCE [LARGE SCALE GENOMIC DNA]</scope>
    <source>
        <strain evidence="1 2">NS-104</strain>
    </source>
</reference>
<keyword evidence="2" id="KW-1185">Reference proteome</keyword>